<name>L8JSP1_9BACT</name>
<evidence type="ECO:0000313" key="3">
    <source>
        <dbReference type="EMBL" id="ELR70377.1"/>
    </source>
</evidence>
<dbReference type="AlphaFoldDB" id="L8JSP1"/>
<feature type="domain" description="Glycosyl transferase family 1" evidence="1">
    <location>
        <begin position="223"/>
        <end position="365"/>
    </location>
</feature>
<dbReference type="InterPro" id="IPR001296">
    <property type="entry name" value="Glyco_trans_1"/>
</dbReference>
<dbReference type="eggNOG" id="COG0438">
    <property type="taxonomic scope" value="Bacteria"/>
</dbReference>
<evidence type="ECO:0000259" key="1">
    <source>
        <dbReference type="Pfam" id="PF00534"/>
    </source>
</evidence>
<gene>
    <name evidence="3" type="ORF">C900_04062</name>
</gene>
<protein>
    <submittedName>
        <fullName evidence="3">Glycosyl transferase, group 1</fullName>
    </submittedName>
</protein>
<dbReference type="PANTHER" id="PTHR12526">
    <property type="entry name" value="GLYCOSYLTRANSFERASE"/>
    <property type="match status" value="1"/>
</dbReference>
<keyword evidence="3" id="KW-0808">Transferase</keyword>
<comment type="caution">
    <text evidence="3">The sequence shown here is derived from an EMBL/GenBank/DDBJ whole genome shotgun (WGS) entry which is preliminary data.</text>
</comment>
<dbReference type="Proteomes" id="UP000011135">
    <property type="component" value="Unassembled WGS sequence"/>
</dbReference>
<proteinExistence type="predicted"/>
<dbReference type="Pfam" id="PF00534">
    <property type="entry name" value="Glycos_transf_1"/>
    <property type="match status" value="1"/>
</dbReference>
<organism evidence="3 4">
    <name type="scientific">Fulvivirga imtechensis AK7</name>
    <dbReference type="NCBI Taxonomy" id="1237149"/>
    <lineage>
        <taxon>Bacteria</taxon>
        <taxon>Pseudomonadati</taxon>
        <taxon>Bacteroidota</taxon>
        <taxon>Cytophagia</taxon>
        <taxon>Cytophagales</taxon>
        <taxon>Fulvivirgaceae</taxon>
        <taxon>Fulvivirga</taxon>
    </lineage>
</organism>
<reference evidence="3 4" key="1">
    <citation type="submission" date="2012-12" db="EMBL/GenBank/DDBJ databases">
        <title>Genome assembly of Fulvivirga imtechensis AK7.</title>
        <authorList>
            <person name="Nupur N."/>
            <person name="Khatri I."/>
            <person name="Kumar R."/>
            <person name="Subramanian S."/>
            <person name="Pinnaka A."/>
        </authorList>
    </citation>
    <scope>NUCLEOTIDE SEQUENCE [LARGE SCALE GENOMIC DNA]</scope>
    <source>
        <strain evidence="3 4">AK7</strain>
    </source>
</reference>
<keyword evidence="4" id="KW-1185">Reference proteome</keyword>
<dbReference type="SUPFAM" id="SSF53756">
    <property type="entry name" value="UDP-Glycosyltransferase/glycogen phosphorylase"/>
    <property type="match status" value="1"/>
</dbReference>
<dbReference type="OrthoDB" id="9795068at2"/>
<dbReference type="STRING" id="1237149.C900_04062"/>
<sequence>MNIFIIPSWYPSESNPLNGIFVKEQTLLMAQHYPDINFGISRWGQNDESFLLHSQQVMRNIRKILNKQTAFDHLLLENVSEFFSPAYSWHQSITKGNIKGKIKACLNNLRHFEQKFGKADIIHAHVSYPAGYIAQQLSKITGIPYVITEHMAPFPQKYHLTKTGTLKPEILEAINKAHKVIAVSADLKKMMRQYCVYNRPLVIPNFIQIAPPIKKAPSKKIFRFIVLSGMIERKAIDQLLNAIDIATKSNKKIHFTLVGDGPLLNKLEQKGTDLNLDKYLTWTGFKPRSEITNLLLESNAHILVSHYDSFGVAYIEAMAMGLPSIAAAIGGPLDIIDENTGVLVKEVKPELIAEKILWMVDNYQQFEAKTIRKSFEERFSVEAVAPKIRSVYESLL</sequence>
<accession>L8JSP1</accession>
<dbReference type="Gene3D" id="3.40.50.2000">
    <property type="entry name" value="Glycogen Phosphorylase B"/>
    <property type="match status" value="2"/>
</dbReference>
<evidence type="ECO:0000259" key="2">
    <source>
        <dbReference type="Pfam" id="PF13439"/>
    </source>
</evidence>
<feature type="domain" description="Glycosyltransferase subfamily 4-like N-terminal" evidence="2">
    <location>
        <begin position="108"/>
        <end position="208"/>
    </location>
</feature>
<dbReference type="RefSeq" id="WP_009581480.1">
    <property type="nucleotide sequence ID" value="NZ_AMZN01000055.1"/>
</dbReference>
<dbReference type="PANTHER" id="PTHR12526:SF630">
    <property type="entry name" value="GLYCOSYLTRANSFERASE"/>
    <property type="match status" value="1"/>
</dbReference>
<dbReference type="GO" id="GO:0016757">
    <property type="term" value="F:glycosyltransferase activity"/>
    <property type="evidence" value="ECO:0007669"/>
    <property type="project" value="InterPro"/>
</dbReference>
<dbReference type="InterPro" id="IPR028098">
    <property type="entry name" value="Glyco_trans_4-like_N"/>
</dbReference>
<dbReference type="EMBL" id="AMZN01000055">
    <property type="protein sequence ID" value="ELR70377.1"/>
    <property type="molecule type" value="Genomic_DNA"/>
</dbReference>
<evidence type="ECO:0000313" key="4">
    <source>
        <dbReference type="Proteomes" id="UP000011135"/>
    </source>
</evidence>
<dbReference type="Pfam" id="PF13439">
    <property type="entry name" value="Glyco_transf_4"/>
    <property type="match status" value="1"/>
</dbReference>